<dbReference type="SMART" id="SM00248">
    <property type="entry name" value="ANK"/>
    <property type="match status" value="5"/>
</dbReference>
<keyword evidence="5" id="KW-1185">Reference proteome</keyword>
<evidence type="ECO:0000256" key="2">
    <source>
        <dbReference type="ARBA" id="ARBA00023043"/>
    </source>
</evidence>
<name>A0A3E2GWH1_SCYLI</name>
<sequence length="404" mass="43971">MATSNSKLPNVDPTDIDPVTGYPRLPEGWVWQQFPPAPEFLEDPEWYDTTGKDALEQRQIFSLPTADEQVEQILQLLHDFPDHGLNMIFAAAVKGNAPVIRALLDAGVKAHPEAGANDDMTLVPLHAAAFNGNLECVKVLLKVGGVDVNAVDDLGGTALMRASSGANPSIVKFLLERNADPTIRQNSDVDALEFAAGRGQLETVKMLVDHSIRTAKVNQEIPTEQKPTRGISVTALALAAGADSGNVEVIKFLLEHMGHTFEPKDRNRMGGKLSPQERKAIEGAVKRAALHPHIGVLEILLHLLTDTPPQEQFQDLGLSADLLEAFIDGMFNAVSKDNIEGLEFNWNIVFNLNSDRQTEKPQIVDELLHSATQHSSLSPTKLFLQKGSAGINTYDPNLPNPFSG</sequence>
<evidence type="ECO:0000313" key="4">
    <source>
        <dbReference type="EMBL" id="RFU25093.1"/>
    </source>
</evidence>
<evidence type="ECO:0000256" key="3">
    <source>
        <dbReference type="PROSITE-ProRule" id="PRU00023"/>
    </source>
</evidence>
<evidence type="ECO:0000256" key="1">
    <source>
        <dbReference type="ARBA" id="ARBA00022737"/>
    </source>
</evidence>
<feature type="repeat" description="ANK" evidence="3">
    <location>
        <begin position="120"/>
        <end position="153"/>
    </location>
</feature>
<dbReference type="PROSITE" id="PS50297">
    <property type="entry name" value="ANK_REP_REGION"/>
    <property type="match status" value="1"/>
</dbReference>
<feature type="non-terminal residue" evidence="4">
    <location>
        <position position="404"/>
    </location>
</feature>
<accession>A0A3E2GWH1</accession>
<dbReference type="PROSITE" id="PS50088">
    <property type="entry name" value="ANK_REPEAT"/>
    <property type="match status" value="2"/>
</dbReference>
<organism evidence="4 5">
    <name type="scientific">Scytalidium lignicola</name>
    <name type="common">Hyphomycete</name>
    <dbReference type="NCBI Taxonomy" id="5539"/>
    <lineage>
        <taxon>Eukaryota</taxon>
        <taxon>Fungi</taxon>
        <taxon>Dikarya</taxon>
        <taxon>Ascomycota</taxon>
        <taxon>Pezizomycotina</taxon>
        <taxon>Leotiomycetes</taxon>
        <taxon>Leotiomycetes incertae sedis</taxon>
        <taxon>Scytalidium</taxon>
    </lineage>
</organism>
<proteinExistence type="predicted"/>
<dbReference type="Gene3D" id="1.25.40.20">
    <property type="entry name" value="Ankyrin repeat-containing domain"/>
    <property type="match status" value="1"/>
</dbReference>
<gene>
    <name evidence="4" type="ORF">B7463_g11248</name>
</gene>
<dbReference type="Pfam" id="PF12796">
    <property type="entry name" value="Ank_2"/>
    <property type="match status" value="1"/>
</dbReference>
<keyword evidence="1" id="KW-0677">Repeat</keyword>
<dbReference type="Proteomes" id="UP000258309">
    <property type="component" value="Unassembled WGS sequence"/>
</dbReference>
<protein>
    <submittedName>
        <fullName evidence="4">Uncharacterized protein</fullName>
    </submittedName>
</protein>
<keyword evidence="2 3" id="KW-0040">ANK repeat</keyword>
<evidence type="ECO:0000313" key="5">
    <source>
        <dbReference type="Proteomes" id="UP000258309"/>
    </source>
</evidence>
<feature type="repeat" description="ANK" evidence="3">
    <location>
        <begin position="154"/>
        <end position="186"/>
    </location>
</feature>
<dbReference type="InterPro" id="IPR002110">
    <property type="entry name" value="Ankyrin_rpt"/>
</dbReference>
<dbReference type="PANTHER" id="PTHR24198:SF165">
    <property type="entry name" value="ANKYRIN REPEAT-CONTAINING PROTEIN-RELATED"/>
    <property type="match status" value="1"/>
</dbReference>
<dbReference type="STRING" id="5539.A0A3E2GWH1"/>
<dbReference type="InterPro" id="IPR036770">
    <property type="entry name" value="Ankyrin_rpt-contain_sf"/>
</dbReference>
<dbReference type="AlphaFoldDB" id="A0A3E2GWH1"/>
<feature type="non-terminal residue" evidence="4">
    <location>
        <position position="1"/>
    </location>
</feature>
<dbReference type="EMBL" id="NCSJ02000365">
    <property type="protein sequence ID" value="RFU25093.1"/>
    <property type="molecule type" value="Genomic_DNA"/>
</dbReference>
<reference evidence="4 5" key="1">
    <citation type="submission" date="2018-05" db="EMBL/GenBank/DDBJ databases">
        <title>Draft genome sequence of Scytalidium lignicola DSM 105466, a ubiquitous saprotrophic fungus.</title>
        <authorList>
            <person name="Buettner E."/>
            <person name="Gebauer A.M."/>
            <person name="Hofrichter M."/>
            <person name="Liers C."/>
            <person name="Kellner H."/>
        </authorList>
    </citation>
    <scope>NUCLEOTIDE SEQUENCE [LARGE SCALE GENOMIC DNA]</scope>
    <source>
        <strain evidence="4 5">DSM 105466</strain>
    </source>
</reference>
<comment type="caution">
    <text evidence="4">The sequence shown here is derived from an EMBL/GenBank/DDBJ whole genome shotgun (WGS) entry which is preliminary data.</text>
</comment>
<dbReference type="OrthoDB" id="20872at2759"/>
<dbReference type="SUPFAM" id="SSF48403">
    <property type="entry name" value="Ankyrin repeat"/>
    <property type="match status" value="1"/>
</dbReference>
<dbReference type="PANTHER" id="PTHR24198">
    <property type="entry name" value="ANKYRIN REPEAT AND PROTEIN KINASE DOMAIN-CONTAINING PROTEIN"/>
    <property type="match status" value="1"/>
</dbReference>